<dbReference type="HAMAP" id="MF_00265">
    <property type="entry name" value="VapC_Nob1"/>
    <property type="match status" value="1"/>
</dbReference>
<dbReference type="InterPro" id="IPR022907">
    <property type="entry name" value="VapC_family"/>
</dbReference>
<keyword evidence="5" id="KW-0460">Magnesium</keyword>
<keyword evidence="1 5" id="KW-1277">Toxin-antitoxin system</keyword>
<dbReference type="GO" id="GO:0016075">
    <property type="term" value="P:rRNA catabolic process"/>
    <property type="evidence" value="ECO:0007669"/>
    <property type="project" value="TreeGrafter"/>
</dbReference>
<dbReference type="Pfam" id="PF01850">
    <property type="entry name" value="PIN"/>
    <property type="match status" value="1"/>
</dbReference>
<reference evidence="8" key="1">
    <citation type="submission" date="2007-10" db="EMBL/GenBank/DDBJ databases">
        <title>Complete sequence of chromosome of Desulforudis audaxviator MP104C.</title>
        <authorList>
            <person name="Copeland A."/>
            <person name="Lucas S."/>
            <person name="Lapidus A."/>
            <person name="Barry K."/>
            <person name="Glavina del Rio T."/>
            <person name="Dalin E."/>
            <person name="Tice H."/>
            <person name="Bruce D."/>
            <person name="Pitluck S."/>
            <person name="Lowry S.R."/>
            <person name="Larimer F."/>
            <person name="Land M.L."/>
            <person name="Hauser L."/>
            <person name="Kyrpides N."/>
            <person name="Ivanova N.N."/>
            <person name="Richardson P."/>
        </authorList>
    </citation>
    <scope>NUCLEOTIDE SEQUENCE [LARGE SCALE GENOMIC DNA]</scope>
    <source>
        <strain evidence="8">MP104C</strain>
    </source>
</reference>
<dbReference type="OrthoDB" id="4724868at2"/>
<dbReference type="GO" id="GO:0090729">
    <property type="term" value="F:toxin activity"/>
    <property type="evidence" value="ECO:0007669"/>
    <property type="project" value="UniProtKB-KW"/>
</dbReference>
<evidence type="ECO:0000313" key="7">
    <source>
        <dbReference type="EMBL" id="ACA58963.1"/>
    </source>
</evidence>
<dbReference type="PANTHER" id="PTHR42188:SF1">
    <property type="entry name" value="23S RRNA-SPECIFIC ENDONUCLEASE VAPC20"/>
    <property type="match status" value="1"/>
</dbReference>
<feature type="binding site" evidence="5">
    <location>
        <position position="6"/>
    </location>
    <ligand>
        <name>Mg(2+)</name>
        <dbReference type="ChEBI" id="CHEBI:18420"/>
    </ligand>
</feature>
<dbReference type="GO" id="GO:0016787">
    <property type="term" value="F:hydrolase activity"/>
    <property type="evidence" value="ECO:0007669"/>
    <property type="project" value="UniProtKB-KW"/>
</dbReference>
<dbReference type="KEGG" id="dau:Daud_0415"/>
<keyword evidence="5" id="KW-0800">Toxin</keyword>
<protein>
    <recommendedName>
        <fullName evidence="5">Ribonuclease VapC</fullName>
        <shortName evidence="5">RNase VapC</shortName>
        <ecNumber evidence="5">3.1.-.-</ecNumber>
    </recommendedName>
    <alternativeName>
        <fullName evidence="5">Toxin VapC</fullName>
    </alternativeName>
</protein>
<sequence length="141" mass="15869">MMVYLDTSAILAVLDADDQYHNVAKTQWKSLLHSDTILVCSNYILVETYALVQRRLGMGAVRLLSTDIEPIVRVIWVDEQTHRRGEAAVIAAQRKELSLVDCVSFVVMRQAGIREAFTFDRHFAEQGFTCLPGGLPSTQQE</sequence>
<dbReference type="HOGENOM" id="CLU_136715_1_0_9"/>
<comment type="cofactor">
    <cofactor evidence="5">
        <name>Mg(2+)</name>
        <dbReference type="ChEBI" id="CHEBI:18420"/>
    </cofactor>
</comment>
<gene>
    <name evidence="5" type="primary">vapC</name>
    <name evidence="7" type="ordered locus">Daud_0415</name>
</gene>
<reference evidence="7 8" key="2">
    <citation type="journal article" date="2008" name="Science">
        <title>Environmental genomics reveals a single-species ecosystem deep within Earth.</title>
        <authorList>
            <person name="Chivian D."/>
            <person name="Brodie E.L."/>
            <person name="Alm E.J."/>
            <person name="Culley D.E."/>
            <person name="Dehal P.S."/>
            <person name="Desantis T.Z."/>
            <person name="Gihring T.M."/>
            <person name="Lapidus A."/>
            <person name="Lin L.H."/>
            <person name="Lowry S.R."/>
            <person name="Moser D.P."/>
            <person name="Richardson P.M."/>
            <person name="Southam G."/>
            <person name="Wanger G."/>
            <person name="Pratt L.M."/>
            <person name="Andersen G.L."/>
            <person name="Hazen T.C."/>
            <person name="Brockman F.J."/>
            <person name="Arkin A.P."/>
            <person name="Onstott T.C."/>
        </authorList>
    </citation>
    <scope>NUCLEOTIDE SEQUENCE [LARGE SCALE GENOMIC DNA]</scope>
    <source>
        <strain evidence="7 8">MP104C</strain>
    </source>
</reference>
<dbReference type="GO" id="GO:0004521">
    <property type="term" value="F:RNA endonuclease activity"/>
    <property type="evidence" value="ECO:0007669"/>
    <property type="project" value="InterPro"/>
</dbReference>
<keyword evidence="3 5" id="KW-0479">Metal-binding</keyword>
<dbReference type="Gene3D" id="3.40.50.1010">
    <property type="entry name" value="5'-nuclease"/>
    <property type="match status" value="1"/>
</dbReference>
<organism evidence="7 8">
    <name type="scientific">Desulforudis audaxviator (strain MP104C)</name>
    <dbReference type="NCBI Taxonomy" id="477974"/>
    <lineage>
        <taxon>Bacteria</taxon>
        <taxon>Bacillati</taxon>
        <taxon>Bacillota</taxon>
        <taxon>Clostridia</taxon>
        <taxon>Thermoanaerobacterales</taxon>
        <taxon>Candidatus Desulforudaceae</taxon>
        <taxon>Candidatus Desulforudis</taxon>
    </lineage>
</organism>
<dbReference type="InterPro" id="IPR002716">
    <property type="entry name" value="PIN_dom"/>
</dbReference>
<name>B1I212_DESAP</name>
<evidence type="ECO:0000256" key="5">
    <source>
        <dbReference type="HAMAP-Rule" id="MF_00265"/>
    </source>
</evidence>
<feature type="binding site" evidence="5">
    <location>
        <position position="101"/>
    </location>
    <ligand>
        <name>Mg(2+)</name>
        <dbReference type="ChEBI" id="CHEBI:18420"/>
    </ligand>
</feature>
<dbReference type="EMBL" id="CP000860">
    <property type="protein sequence ID" value="ACA58963.1"/>
    <property type="molecule type" value="Genomic_DNA"/>
</dbReference>
<dbReference type="SUPFAM" id="SSF88723">
    <property type="entry name" value="PIN domain-like"/>
    <property type="match status" value="1"/>
</dbReference>
<accession>B1I212</accession>
<dbReference type="STRING" id="477974.Daud_0415"/>
<evidence type="ECO:0000313" key="8">
    <source>
        <dbReference type="Proteomes" id="UP000008544"/>
    </source>
</evidence>
<keyword evidence="4 5" id="KW-0378">Hydrolase</keyword>
<comment type="function">
    <text evidence="5">Toxic component of a toxin-antitoxin (TA) system. An RNase.</text>
</comment>
<dbReference type="Proteomes" id="UP000008544">
    <property type="component" value="Chromosome"/>
</dbReference>
<dbReference type="eggNOG" id="COG2402">
    <property type="taxonomic scope" value="Bacteria"/>
</dbReference>
<dbReference type="GO" id="GO:0000287">
    <property type="term" value="F:magnesium ion binding"/>
    <property type="evidence" value="ECO:0007669"/>
    <property type="project" value="UniProtKB-UniRule"/>
</dbReference>
<dbReference type="AlphaFoldDB" id="B1I212"/>
<dbReference type="EC" id="3.1.-.-" evidence="5"/>
<evidence type="ECO:0000256" key="3">
    <source>
        <dbReference type="ARBA" id="ARBA00022723"/>
    </source>
</evidence>
<evidence type="ECO:0000256" key="1">
    <source>
        <dbReference type="ARBA" id="ARBA00022649"/>
    </source>
</evidence>
<feature type="domain" description="PIN" evidence="6">
    <location>
        <begin position="3"/>
        <end position="125"/>
    </location>
</feature>
<proteinExistence type="inferred from homology"/>
<dbReference type="InterPro" id="IPR029060">
    <property type="entry name" value="PIN-like_dom_sf"/>
</dbReference>
<evidence type="ECO:0000256" key="2">
    <source>
        <dbReference type="ARBA" id="ARBA00022722"/>
    </source>
</evidence>
<comment type="similarity">
    <text evidence="5">Belongs to the PINc/VapC protein family.</text>
</comment>
<evidence type="ECO:0000256" key="4">
    <source>
        <dbReference type="ARBA" id="ARBA00022801"/>
    </source>
</evidence>
<dbReference type="PANTHER" id="PTHR42188">
    <property type="entry name" value="23S RRNA-SPECIFIC ENDONUCLEASE VAPC20"/>
    <property type="match status" value="1"/>
</dbReference>
<keyword evidence="8" id="KW-1185">Reference proteome</keyword>
<evidence type="ECO:0000259" key="6">
    <source>
        <dbReference type="Pfam" id="PF01850"/>
    </source>
</evidence>
<keyword evidence="2 5" id="KW-0540">Nuclease</keyword>
<dbReference type="InterPro" id="IPR039018">
    <property type="entry name" value="VapC20-like"/>
</dbReference>
<dbReference type="RefSeq" id="WP_012301554.1">
    <property type="nucleotide sequence ID" value="NC_010424.1"/>
</dbReference>